<evidence type="ECO:0000313" key="2">
    <source>
        <dbReference type="Proteomes" id="UP000095673"/>
    </source>
</evidence>
<gene>
    <name evidence="1" type="ORF">ERS852580_01526</name>
</gene>
<dbReference type="EMBL" id="CYXM01000006">
    <property type="protein sequence ID" value="CUN00300.1"/>
    <property type="molecule type" value="Genomic_DNA"/>
</dbReference>
<sequence>MFISSDGNFDYSISQTVDIEYTGEYIAAVDYRGTNTTGVEVELFMDVEDESDVHTYTSDIFPADVRFVTYLLKPVRLQKNARVTVGLRMHTPPVFAKIKKISLVVI</sequence>
<reference evidence="1 2" key="1">
    <citation type="submission" date="2015-09" db="EMBL/GenBank/DDBJ databases">
        <authorList>
            <consortium name="Pathogen Informatics"/>
        </authorList>
    </citation>
    <scope>NUCLEOTIDE SEQUENCE [LARGE SCALE GENOMIC DNA]</scope>
    <source>
        <strain evidence="1 2">2789STDY5834968</strain>
    </source>
</reference>
<organism evidence="1 2">
    <name type="scientific">Agathobacter rectalis</name>
    <dbReference type="NCBI Taxonomy" id="39491"/>
    <lineage>
        <taxon>Bacteria</taxon>
        <taxon>Bacillati</taxon>
        <taxon>Bacillota</taxon>
        <taxon>Clostridia</taxon>
        <taxon>Lachnospirales</taxon>
        <taxon>Lachnospiraceae</taxon>
        <taxon>Agathobacter</taxon>
    </lineage>
</organism>
<dbReference type="Proteomes" id="UP000095673">
    <property type="component" value="Unassembled WGS sequence"/>
</dbReference>
<dbReference type="AlphaFoldDB" id="A0A173TCZ2"/>
<dbReference type="RefSeq" id="WP_306723415.1">
    <property type="nucleotide sequence ID" value="NZ_CYXM01000006.1"/>
</dbReference>
<proteinExistence type="predicted"/>
<name>A0A173TCZ2_9FIRM</name>
<accession>A0A173TCZ2</accession>
<protein>
    <submittedName>
        <fullName evidence="1">Uncharacterized protein</fullName>
    </submittedName>
</protein>
<evidence type="ECO:0000313" key="1">
    <source>
        <dbReference type="EMBL" id="CUN00300.1"/>
    </source>
</evidence>